<dbReference type="Pfam" id="PF01565">
    <property type="entry name" value="FAD_binding_4"/>
    <property type="match status" value="1"/>
</dbReference>
<evidence type="ECO:0000256" key="1">
    <source>
        <dbReference type="ARBA" id="ARBA00001974"/>
    </source>
</evidence>
<dbReference type="FunFam" id="1.10.45.10:FF:000001">
    <property type="entry name" value="D-lactate dehydrogenase mitochondrial"/>
    <property type="match status" value="1"/>
</dbReference>
<keyword evidence="8" id="KW-1185">Reference proteome</keyword>
<dbReference type="InterPro" id="IPR016169">
    <property type="entry name" value="FAD-bd_PCMH_sub2"/>
</dbReference>
<dbReference type="PROSITE" id="PS51387">
    <property type="entry name" value="FAD_PCMH"/>
    <property type="match status" value="1"/>
</dbReference>
<dbReference type="EC" id="1.1.3.15" evidence="7"/>
<evidence type="ECO:0000259" key="6">
    <source>
        <dbReference type="PROSITE" id="PS51387"/>
    </source>
</evidence>
<dbReference type="Gene3D" id="3.30.70.2740">
    <property type="match status" value="1"/>
</dbReference>
<dbReference type="FunFam" id="3.30.70.2740:FF:000001">
    <property type="entry name" value="D-lactate dehydrogenase mitochondrial"/>
    <property type="match status" value="1"/>
</dbReference>
<dbReference type="InterPro" id="IPR051914">
    <property type="entry name" value="FAD-linked_OxidoTrans_Type4"/>
</dbReference>
<comment type="similarity">
    <text evidence="2">Belongs to the FAD-binding oxidoreductase/transferase type 4 family.</text>
</comment>
<dbReference type="SUPFAM" id="SSF55103">
    <property type="entry name" value="FAD-linked oxidases, C-terminal domain"/>
    <property type="match status" value="1"/>
</dbReference>
<dbReference type="Pfam" id="PF02913">
    <property type="entry name" value="FAD-oxidase_C"/>
    <property type="match status" value="1"/>
</dbReference>
<dbReference type="InterPro" id="IPR016166">
    <property type="entry name" value="FAD-bd_PCMH"/>
</dbReference>
<evidence type="ECO:0000313" key="7">
    <source>
        <dbReference type="EMBL" id="MBB4138031.1"/>
    </source>
</evidence>
<comment type="cofactor">
    <cofactor evidence="1">
        <name>FAD</name>
        <dbReference type="ChEBI" id="CHEBI:57692"/>
    </cofactor>
</comment>
<reference evidence="7 8" key="1">
    <citation type="submission" date="2020-08" db="EMBL/GenBank/DDBJ databases">
        <title>Sequencing the genomes of 1000 actinobacteria strains.</title>
        <authorList>
            <person name="Klenk H.-P."/>
        </authorList>
    </citation>
    <scope>NUCLEOTIDE SEQUENCE [LARGE SCALE GENOMIC DNA]</scope>
    <source>
        <strain evidence="7 8">DSM 45298</strain>
    </source>
</reference>
<evidence type="ECO:0000256" key="3">
    <source>
        <dbReference type="ARBA" id="ARBA00022630"/>
    </source>
</evidence>
<dbReference type="InterPro" id="IPR016171">
    <property type="entry name" value="Vanillyl_alc_oxidase_C-sub2"/>
</dbReference>
<dbReference type="AlphaFoldDB" id="A0A840F2B1"/>
<comment type="caution">
    <text evidence="7">The sequence shown here is derived from an EMBL/GenBank/DDBJ whole genome shotgun (WGS) entry which is preliminary data.</text>
</comment>
<feature type="domain" description="FAD-binding PCMH-type" evidence="6">
    <location>
        <begin position="38"/>
        <end position="216"/>
    </location>
</feature>
<keyword evidence="3" id="KW-0285">Flavoprotein</keyword>
<dbReference type="InterPro" id="IPR004113">
    <property type="entry name" value="FAD-bd_oxidored_4_C"/>
</dbReference>
<keyword evidence="5 7" id="KW-0560">Oxidoreductase</keyword>
<evidence type="ECO:0000313" key="8">
    <source>
        <dbReference type="Proteomes" id="UP000551501"/>
    </source>
</evidence>
<protein>
    <submittedName>
        <fullName evidence="7">Glycolate oxidase</fullName>
        <ecNumber evidence="7">1.1.3.15</ecNumber>
    </submittedName>
</protein>
<evidence type="ECO:0000256" key="4">
    <source>
        <dbReference type="ARBA" id="ARBA00022827"/>
    </source>
</evidence>
<dbReference type="Gene3D" id="1.10.45.10">
    <property type="entry name" value="Vanillyl-alcohol Oxidase, Chain A, domain 4"/>
    <property type="match status" value="1"/>
</dbReference>
<evidence type="ECO:0000256" key="2">
    <source>
        <dbReference type="ARBA" id="ARBA00008000"/>
    </source>
</evidence>
<keyword evidence="4" id="KW-0274">FAD</keyword>
<dbReference type="PANTHER" id="PTHR42934:SF2">
    <property type="entry name" value="GLYCOLATE OXIDASE SUBUNIT GLCD"/>
    <property type="match status" value="1"/>
</dbReference>
<proteinExistence type="inferred from homology"/>
<dbReference type="GO" id="GO:0003973">
    <property type="term" value="F:(S)-2-hydroxy-acid oxidase activity"/>
    <property type="evidence" value="ECO:0007669"/>
    <property type="project" value="UniProtKB-EC"/>
</dbReference>
<sequence length="461" mass="48246">MSSLAPLSELFAQLPSGVVIDNPDRTVRYMSDWARDPSARPPLAVVRVESTEHVSTTLAWAHRHRVGVVPRGAGTGLSGGATADAGVVVVSLERMAAVDIDTQAHVAKAQAGALNIEVKRAAEEVGLWYPPDPSSYEICTIGGNVATNAGGLCCVKYGVTRDFVLGMQVVLSDGTAVDLGGTRLKDAAGYSLINLFVGSEGTLGIVTEVTLRLLPQPAPSSTLVASFPTTVAATQAVLDITGVCRPSVLELMDHTTIDAVESMTSMGLDRSAGALLLARSDGPDPASAAEIAAVEEICRRWGATEIYSTDDLEEGEAFTQVRRLALPAIERLGSILLEDVGVPVPALPDLVEGIEEIARANNVTIAVIAHAGDGNTHPVVVYDPQQPAQLAAAETAFAAVMDLALQLKGTITGEHGVGRLKRDWLPQQLGAAGLALQHTIKRAFDPHNLLNPGAVLLPENV</sequence>
<dbReference type="InterPro" id="IPR036318">
    <property type="entry name" value="FAD-bd_PCMH-like_sf"/>
</dbReference>
<dbReference type="InterPro" id="IPR006094">
    <property type="entry name" value="Oxid_FAD_bind_N"/>
</dbReference>
<name>A0A840F2B1_9ACTN</name>
<accession>A0A840F2B1</accession>
<evidence type="ECO:0000256" key="5">
    <source>
        <dbReference type="ARBA" id="ARBA00023002"/>
    </source>
</evidence>
<dbReference type="Gene3D" id="3.30.465.10">
    <property type="match status" value="1"/>
</dbReference>
<dbReference type="Proteomes" id="UP000551501">
    <property type="component" value="Unassembled WGS sequence"/>
</dbReference>
<dbReference type="InterPro" id="IPR016164">
    <property type="entry name" value="FAD-linked_Oxase-like_C"/>
</dbReference>
<dbReference type="PANTHER" id="PTHR42934">
    <property type="entry name" value="GLYCOLATE OXIDASE SUBUNIT GLCD"/>
    <property type="match status" value="1"/>
</dbReference>
<dbReference type="SUPFAM" id="SSF56176">
    <property type="entry name" value="FAD-binding/transporter-associated domain-like"/>
    <property type="match status" value="1"/>
</dbReference>
<dbReference type="RefSeq" id="WP_183373298.1">
    <property type="nucleotide sequence ID" value="NZ_BAABHL010000132.1"/>
</dbReference>
<dbReference type="GO" id="GO:0071949">
    <property type="term" value="F:FAD binding"/>
    <property type="evidence" value="ECO:0007669"/>
    <property type="project" value="InterPro"/>
</dbReference>
<organism evidence="7 8">
    <name type="scientific">Gordonia humi</name>
    <dbReference type="NCBI Taxonomy" id="686429"/>
    <lineage>
        <taxon>Bacteria</taxon>
        <taxon>Bacillati</taxon>
        <taxon>Actinomycetota</taxon>
        <taxon>Actinomycetes</taxon>
        <taxon>Mycobacteriales</taxon>
        <taxon>Gordoniaceae</taxon>
        <taxon>Gordonia</taxon>
    </lineage>
</organism>
<gene>
    <name evidence="7" type="ORF">BKA16_004656</name>
</gene>
<dbReference type="EMBL" id="JACIFP010000002">
    <property type="protein sequence ID" value="MBB4138031.1"/>
    <property type="molecule type" value="Genomic_DNA"/>
</dbReference>